<evidence type="ECO:0000259" key="8">
    <source>
        <dbReference type="PROSITE" id="PS50208"/>
    </source>
</evidence>
<accession>A0AA35PES4</accession>
<dbReference type="SUPFAM" id="SSF52129">
    <property type="entry name" value="Caspase-like"/>
    <property type="match status" value="1"/>
</dbReference>
<dbReference type="InterPro" id="IPR011600">
    <property type="entry name" value="Pept_C14_caspase"/>
</dbReference>
<dbReference type="Pfam" id="PF00656">
    <property type="entry name" value="Peptidase_C14"/>
    <property type="match status" value="1"/>
</dbReference>
<dbReference type="GO" id="GO:0006915">
    <property type="term" value="P:apoptotic process"/>
    <property type="evidence" value="ECO:0007669"/>
    <property type="project" value="UniProtKB-KW"/>
</dbReference>
<dbReference type="SMART" id="SM00114">
    <property type="entry name" value="CARD"/>
    <property type="match status" value="1"/>
</dbReference>
<dbReference type="Pfam" id="PF00619">
    <property type="entry name" value="CARD"/>
    <property type="match status" value="1"/>
</dbReference>
<dbReference type="InterPro" id="IPR042147">
    <property type="entry name" value="CARD_CASP9"/>
</dbReference>
<dbReference type="Gene3D" id="1.10.533.10">
    <property type="entry name" value="Death Domain, Fas"/>
    <property type="match status" value="1"/>
</dbReference>
<dbReference type="PANTHER" id="PTHR47901:SF8">
    <property type="entry name" value="CASPASE-3"/>
    <property type="match status" value="1"/>
</dbReference>
<dbReference type="PROSITE" id="PS50208">
    <property type="entry name" value="CASPASE_P20"/>
    <property type="match status" value="1"/>
</dbReference>
<evidence type="ECO:0000256" key="3">
    <source>
        <dbReference type="ARBA" id="ARBA00022703"/>
    </source>
</evidence>
<dbReference type="GO" id="GO:0042981">
    <property type="term" value="P:regulation of apoptotic process"/>
    <property type="evidence" value="ECO:0007669"/>
    <property type="project" value="InterPro"/>
</dbReference>
<dbReference type="SMART" id="SM00115">
    <property type="entry name" value="CASc"/>
    <property type="match status" value="1"/>
</dbReference>
<dbReference type="PANTHER" id="PTHR47901">
    <property type="entry name" value="CASPASE RECRUITMENT DOMAIN-CONTAINING PROTEIN 18"/>
    <property type="match status" value="1"/>
</dbReference>
<evidence type="ECO:0000256" key="1">
    <source>
        <dbReference type="ARBA" id="ARBA00010134"/>
    </source>
</evidence>
<sequence length="335" mass="38291">MEEDHRQSLRRARLRLVKELQVEPLWDLLLHQEIFTPDMIEEIQKAGTRRDQARQLVIDLQTRGKRAFPAFIWCLQETGQNDLAALLSTGGDQPQLHPADLKPVEIRPRSEPRDPRITTSGNLPFPVQELNERRQKPSRDITATRGSVEENTRRNAETVYVLRTDPCGYCLIINNVNFSSTSGLSSRAGSDVDCEKLEKRFRSLRFEVLTRRDLKAQEIVTELQSLATRDHSSLDCCLVVLLSHGCQRRRTEGLKWILTLLRSSRMHLPSRCLQEALIRRMQLQACPPLVTSWCLTLLFQVLCPGGISAQAPGMLKPWITCWNNMPIPKTFSTCS</sequence>
<feature type="domain" description="Caspase family p20" evidence="8">
    <location>
        <begin position="166"/>
        <end position="245"/>
    </location>
</feature>
<organism evidence="10 11">
    <name type="scientific">Podarcis lilfordi</name>
    <name type="common">Lilford's wall lizard</name>
    <dbReference type="NCBI Taxonomy" id="74358"/>
    <lineage>
        <taxon>Eukaryota</taxon>
        <taxon>Metazoa</taxon>
        <taxon>Chordata</taxon>
        <taxon>Craniata</taxon>
        <taxon>Vertebrata</taxon>
        <taxon>Euteleostomi</taxon>
        <taxon>Lepidosauria</taxon>
        <taxon>Squamata</taxon>
        <taxon>Bifurcata</taxon>
        <taxon>Unidentata</taxon>
        <taxon>Episquamata</taxon>
        <taxon>Laterata</taxon>
        <taxon>Lacertibaenia</taxon>
        <taxon>Lacertidae</taxon>
        <taxon>Podarcis</taxon>
    </lineage>
</organism>
<dbReference type="InterPro" id="IPR011029">
    <property type="entry name" value="DEATH-like_dom_sf"/>
</dbReference>
<dbReference type="InterPro" id="IPR001315">
    <property type="entry name" value="CARD"/>
</dbReference>
<dbReference type="AlphaFoldDB" id="A0AA35PES4"/>
<reference evidence="10" key="1">
    <citation type="submission" date="2022-12" db="EMBL/GenBank/DDBJ databases">
        <authorList>
            <person name="Alioto T."/>
            <person name="Alioto T."/>
            <person name="Gomez Garrido J."/>
        </authorList>
    </citation>
    <scope>NUCLEOTIDE SEQUENCE</scope>
</reference>
<dbReference type="Gene3D" id="3.40.50.1460">
    <property type="match status" value="1"/>
</dbReference>
<evidence type="ECO:0000313" key="11">
    <source>
        <dbReference type="Proteomes" id="UP001178461"/>
    </source>
</evidence>
<dbReference type="SUPFAM" id="SSF47986">
    <property type="entry name" value="DEATH domain"/>
    <property type="match status" value="1"/>
</dbReference>
<evidence type="ECO:0000256" key="5">
    <source>
        <dbReference type="ARBA" id="ARBA00022807"/>
    </source>
</evidence>
<proteinExistence type="inferred from homology"/>
<keyword evidence="2" id="KW-0645">Protease</keyword>
<keyword evidence="11" id="KW-1185">Reference proteome</keyword>
<dbReference type="EMBL" id="OX395133">
    <property type="protein sequence ID" value="CAI5782708.1"/>
    <property type="molecule type" value="Genomic_DNA"/>
</dbReference>
<protein>
    <submittedName>
        <fullName evidence="10">Caspase-9 isoform X1</fullName>
    </submittedName>
</protein>
<dbReference type="Proteomes" id="UP001178461">
    <property type="component" value="Chromosome 8"/>
</dbReference>
<keyword evidence="5" id="KW-0788">Thiol protease</keyword>
<dbReference type="GO" id="GO:0004197">
    <property type="term" value="F:cysteine-type endopeptidase activity"/>
    <property type="evidence" value="ECO:0007669"/>
    <property type="project" value="InterPro"/>
</dbReference>
<evidence type="ECO:0000313" key="10">
    <source>
        <dbReference type="EMBL" id="CAI5782708.1"/>
    </source>
</evidence>
<dbReference type="InterPro" id="IPR002398">
    <property type="entry name" value="Pept_C14"/>
</dbReference>
<name>A0AA35PES4_9SAUR</name>
<dbReference type="InterPro" id="IPR001309">
    <property type="entry name" value="Pept_C14_p20"/>
</dbReference>
<gene>
    <name evidence="10" type="ORF">PODLI_1B042016</name>
</gene>
<dbReference type="GO" id="GO:0006508">
    <property type="term" value="P:proteolysis"/>
    <property type="evidence" value="ECO:0007669"/>
    <property type="project" value="UniProtKB-KW"/>
</dbReference>
<dbReference type="PROSITE" id="PS01121">
    <property type="entry name" value="CASPASE_HIS"/>
    <property type="match status" value="1"/>
</dbReference>
<feature type="region of interest" description="Disordered" evidence="7">
    <location>
        <begin position="130"/>
        <end position="149"/>
    </location>
</feature>
<feature type="compositionally biased region" description="Basic and acidic residues" evidence="7">
    <location>
        <begin position="130"/>
        <end position="139"/>
    </location>
</feature>
<evidence type="ECO:0000256" key="6">
    <source>
        <dbReference type="ARBA" id="ARBA00023145"/>
    </source>
</evidence>
<evidence type="ECO:0000259" key="9">
    <source>
        <dbReference type="PROSITE" id="PS50209"/>
    </source>
</evidence>
<keyword evidence="6" id="KW-0865">Zymogen</keyword>
<evidence type="ECO:0000256" key="2">
    <source>
        <dbReference type="ARBA" id="ARBA00022670"/>
    </source>
</evidence>
<keyword evidence="4" id="KW-0378">Hydrolase</keyword>
<feature type="domain" description="CARD" evidence="9">
    <location>
        <begin position="1"/>
        <end position="90"/>
    </location>
</feature>
<dbReference type="InterPro" id="IPR029030">
    <property type="entry name" value="Caspase-like_dom_sf"/>
</dbReference>
<evidence type="ECO:0000256" key="7">
    <source>
        <dbReference type="SAM" id="MobiDB-lite"/>
    </source>
</evidence>
<dbReference type="InterPro" id="IPR015917">
    <property type="entry name" value="Pept_C14A"/>
</dbReference>
<evidence type="ECO:0000256" key="4">
    <source>
        <dbReference type="ARBA" id="ARBA00022801"/>
    </source>
</evidence>
<dbReference type="InterPro" id="IPR016129">
    <property type="entry name" value="Caspase_his_AS"/>
</dbReference>
<dbReference type="CDD" id="cd08326">
    <property type="entry name" value="CARD_CASP9"/>
    <property type="match status" value="1"/>
</dbReference>
<keyword evidence="3" id="KW-0053">Apoptosis</keyword>
<dbReference type="PROSITE" id="PS50209">
    <property type="entry name" value="CARD"/>
    <property type="match status" value="1"/>
</dbReference>
<comment type="similarity">
    <text evidence="1">Belongs to the peptidase C14A family.</text>
</comment>
<dbReference type="PRINTS" id="PR00376">
    <property type="entry name" value="IL1BCENZYME"/>
</dbReference>
<dbReference type="FunFam" id="1.10.533.10:FF:000041">
    <property type="entry name" value="Caspase 9"/>
    <property type="match status" value="1"/>
</dbReference>